<dbReference type="AlphaFoldDB" id="A0A8J2L0Q5"/>
<keyword evidence="3" id="KW-1185">Reference proteome</keyword>
<organism evidence="2 3">
    <name type="scientific">Allacma fusca</name>
    <dbReference type="NCBI Taxonomy" id="39272"/>
    <lineage>
        <taxon>Eukaryota</taxon>
        <taxon>Metazoa</taxon>
        <taxon>Ecdysozoa</taxon>
        <taxon>Arthropoda</taxon>
        <taxon>Hexapoda</taxon>
        <taxon>Collembola</taxon>
        <taxon>Symphypleona</taxon>
        <taxon>Sminthuridae</taxon>
        <taxon>Allacma</taxon>
    </lineage>
</organism>
<feature type="region of interest" description="Disordered" evidence="1">
    <location>
        <begin position="1"/>
        <end position="42"/>
    </location>
</feature>
<feature type="non-terminal residue" evidence="2">
    <location>
        <position position="42"/>
    </location>
</feature>
<evidence type="ECO:0000313" key="2">
    <source>
        <dbReference type="EMBL" id="CAG7785478.1"/>
    </source>
</evidence>
<proteinExistence type="predicted"/>
<reference evidence="2" key="1">
    <citation type="submission" date="2021-06" db="EMBL/GenBank/DDBJ databases">
        <authorList>
            <person name="Hodson N. C."/>
            <person name="Mongue J. A."/>
            <person name="Jaron S. K."/>
        </authorList>
    </citation>
    <scope>NUCLEOTIDE SEQUENCE</scope>
</reference>
<dbReference type="EMBL" id="CAJVCH010297414">
    <property type="protein sequence ID" value="CAG7785478.1"/>
    <property type="molecule type" value="Genomic_DNA"/>
</dbReference>
<gene>
    <name evidence="2" type="ORF">AFUS01_LOCUS24100</name>
</gene>
<name>A0A8J2L0Q5_9HEXA</name>
<dbReference type="Proteomes" id="UP000708208">
    <property type="component" value="Unassembled WGS sequence"/>
</dbReference>
<comment type="caution">
    <text evidence="2">The sequence shown here is derived from an EMBL/GenBank/DDBJ whole genome shotgun (WGS) entry which is preliminary data.</text>
</comment>
<sequence>MWRKLQNFSNYEKKSHSPCPQPRRLGSQPPPPVVPVPPTMKE</sequence>
<evidence type="ECO:0000256" key="1">
    <source>
        <dbReference type="SAM" id="MobiDB-lite"/>
    </source>
</evidence>
<feature type="compositionally biased region" description="Polar residues" evidence="1">
    <location>
        <begin position="1"/>
        <end position="10"/>
    </location>
</feature>
<evidence type="ECO:0000313" key="3">
    <source>
        <dbReference type="Proteomes" id="UP000708208"/>
    </source>
</evidence>
<feature type="compositionally biased region" description="Pro residues" evidence="1">
    <location>
        <begin position="28"/>
        <end position="42"/>
    </location>
</feature>
<protein>
    <submittedName>
        <fullName evidence="2">Uncharacterized protein</fullName>
    </submittedName>
</protein>
<accession>A0A8J2L0Q5</accession>